<dbReference type="AlphaFoldDB" id="A0A6J4U3I7"/>
<name>A0A6J4U3I7_9BACT</name>
<evidence type="ECO:0000313" key="1">
    <source>
        <dbReference type="EMBL" id="CAA9539433.1"/>
    </source>
</evidence>
<reference evidence="1" key="1">
    <citation type="submission" date="2020-02" db="EMBL/GenBank/DDBJ databases">
        <authorList>
            <person name="Meier V. D."/>
        </authorList>
    </citation>
    <scope>NUCLEOTIDE SEQUENCE</scope>
    <source>
        <strain evidence="1">AVDCRST_MAG96</strain>
    </source>
</reference>
<protein>
    <submittedName>
        <fullName evidence="1">Uncharacterized protein</fullName>
    </submittedName>
</protein>
<gene>
    <name evidence="1" type="ORF">AVDCRST_MAG96-4174</name>
</gene>
<accession>A0A6J4U3I7</accession>
<proteinExistence type="predicted"/>
<dbReference type="EMBL" id="CADCVN010001635">
    <property type="protein sequence ID" value="CAA9539433.1"/>
    <property type="molecule type" value="Genomic_DNA"/>
</dbReference>
<organism evidence="1">
    <name type="scientific">uncultured Segetibacter sp</name>
    <dbReference type="NCBI Taxonomy" id="481133"/>
    <lineage>
        <taxon>Bacteria</taxon>
        <taxon>Pseudomonadati</taxon>
        <taxon>Bacteroidota</taxon>
        <taxon>Chitinophagia</taxon>
        <taxon>Chitinophagales</taxon>
        <taxon>Chitinophagaceae</taxon>
        <taxon>Segetibacter</taxon>
        <taxon>environmental samples</taxon>
    </lineage>
</organism>
<sequence length="38" mass="4266">MSKTTYHFKIKKDHASAIIEELKQAGAIEIVEDPVPAR</sequence>